<dbReference type="EMBL" id="DF237383">
    <property type="protein sequence ID" value="GAQ88497.1"/>
    <property type="molecule type" value="Genomic_DNA"/>
</dbReference>
<feature type="chain" id="PRO_5012937308" evidence="1">
    <location>
        <begin position="24"/>
        <end position="104"/>
    </location>
</feature>
<name>A0A1Y1IIL1_KLENI</name>
<accession>A0A1Y1IIL1</accession>
<keyword evidence="3" id="KW-1185">Reference proteome</keyword>
<sequence length="104" mass="10799">MASLAPFLLAVLALCAAAPAVAARELLQSAATISPNITQLSRNGESVGVTFTNPNPSVNDAIAFVVPDTADYKKTAPQKIRWAIESGPAGQYLATKQGTLNFPS</sequence>
<keyword evidence="1" id="KW-0732">Signal</keyword>
<evidence type="ECO:0000313" key="2">
    <source>
        <dbReference type="EMBL" id="GAQ88497.1"/>
    </source>
</evidence>
<dbReference type="AlphaFoldDB" id="A0A1Y1IIL1"/>
<proteinExistence type="predicted"/>
<dbReference type="Proteomes" id="UP000054558">
    <property type="component" value="Unassembled WGS sequence"/>
</dbReference>
<organism evidence="2 3">
    <name type="scientific">Klebsormidium nitens</name>
    <name type="common">Green alga</name>
    <name type="synonym">Ulothrix nitens</name>
    <dbReference type="NCBI Taxonomy" id="105231"/>
    <lineage>
        <taxon>Eukaryota</taxon>
        <taxon>Viridiplantae</taxon>
        <taxon>Streptophyta</taxon>
        <taxon>Klebsormidiophyceae</taxon>
        <taxon>Klebsormidiales</taxon>
        <taxon>Klebsormidiaceae</taxon>
        <taxon>Klebsormidium</taxon>
    </lineage>
</organism>
<gene>
    <name evidence="2" type="ORF">KFL_004340040</name>
</gene>
<protein>
    <submittedName>
        <fullName evidence="2">Uncharacterized protein</fullName>
    </submittedName>
</protein>
<feature type="signal peptide" evidence="1">
    <location>
        <begin position="1"/>
        <end position="23"/>
    </location>
</feature>
<evidence type="ECO:0000256" key="1">
    <source>
        <dbReference type="SAM" id="SignalP"/>
    </source>
</evidence>
<reference evidence="2 3" key="1">
    <citation type="journal article" date="2014" name="Nat. Commun.">
        <title>Klebsormidium flaccidum genome reveals primary factors for plant terrestrial adaptation.</title>
        <authorList>
            <person name="Hori K."/>
            <person name="Maruyama F."/>
            <person name="Fujisawa T."/>
            <person name="Togashi T."/>
            <person name="Yamamoto N."/>
            <person name="Seo M."/>
            <person name="Sato S."/>
            <person name="Yamada T."/>
            <person name="Mori H."/>
            <person name="Tajima N."/>
            <person name="Moriyama T."/>
            <person name="Ikeuchi M."/>
            <person name="Watanabe M."/>
            <person name="Wada H."/>
            <person name="Kobayashi K."/>
            <person name="Saito M."/>
            <person name="Masuda T."/>
            <person name="Sasaki-Sekimoto Y."/>
            <person name="Mashiguchi K."/>
            <person name="Awai K."/>
            <person name="Shimojima M."/>
            <person name="Masuda S."/>
            <person name="Iwai M."/>
            <person name="Nobusawa T."/>
            <person name="Narise T."/>
            <person name="Kondo S."/>
            <person name="Saito H."/>
            <person name="Sato R."/>
            <person name="Murakawa M."/>
            <person name="Ihara Y."/>
            <person name="Oshima-Yamada Y."/>
            <person name="Ohtaka K."/>
            <person name="Satoh M."/>
            <person name="Sonobe K."/>
            <person name="Ishii M."/>
            <person name="Ohtani R."/>
            <person name="Kanamori-Sato M."/>
            <person name="Honoki R."/>
            <person name="Miyazaki D."/>
            <person name="Mochizuki H."/>
            <person name="Umetsu J."/>
            <person name="Higashi K."/>
            <person name="Shibata D."/>
            <person name="Kamiya Y."/>
            <person name="Sato N."/>
            <person name="Nakamura Y."/>
            <person name="Tabata S."/>
            <person name="Ida S."/>
            <person name="Kurokawa K."/>
            <person name="Ohta H."/>
        </authorList>
    </citation>
    <scope>NUCLEOTIDE SEQUENCE [LARGE SCALE GENOMIC DNA]</scope>
    <source>
        <strain evidence="2 3">NIES-2285</strain>
    </source>
</reference>
<evidence type="ECO:0000313" key="3">
    <source>
        <dbReference type="Proteomes" id="UP000054558"/>
    </source>
</evidence>